<dbReference type="InterPro" id="IPR036852">
    <property type="entry name" value="Peptidase_S8/S53_dom_sf"/>
</dbReference>
<dbReference type="SMART" id="SM00248">
    <property type="entry name" value="ANK"/>
    <property type="match status" value="7"/>
</dbReference>
<keyword evidence="11" id="KW-1185">Reference proteome</keyword>
<dbReference type="Gene3D" id="1.25.40.20">
    <property type="entry name" value="Ankyrin repeat-containing domain"/>
    <property type="match status" value="2"/>
</dbReference>
<feature type="repeat" description="ANK" evidence="6">
    <location>
        <begin position="105"/>
        <end position="137"/>
    </location>
</feature>
<accession>A0A8H4L5Y6</accession>
<dbReference type="PROSITE" id="PS00136">
    <property type="entry name" value="SUBTILASE_ASP"/>
    <property type="match status" value="1"/>
</dbReference>
<evidence type="ECO:0000256" key="8">
    <source>
        <dbReference type="SAM" id="MobiDB-lite"/>
    </source>
</evidence>
<keyword evidence="5 6" id="KW-0040">ANK repeat</keyword>
<feature type="repeat" description="ANK" evidence="6">
    <location>
        <begin position="270"/>
        <end position="298"/>
    </location>
</feature>
<feature type="region of interest" description="Disordered" evidence="8">
    <location>
        <begin position="363"/>
        <end position="419"/>
    </location>
</feature>
<keyword evidence="2" id="KW-0677">Repeat</keyword>
<evidence type="ECO:0000256" key="1">
    <source>
        <dbReference type="ARBA" id="ARBA00022670"/>
    </source>
</evidence>
<dbReference type="InterPro" id="IPR002110">
    <property type="entry name" value="Ankyrin_rpt"/>
</dbReference>
<dbReference type="GO" id="GO:0006508">
    <property type="term" value="P:proteolysis"/>
    <property type="evidence" value="ECO:0007669"/>
    <property type="project" value="UniProtKB-KW"/>
</dbReference>
<dbReference type="Pfam" id="PF00082">
    <property type="entry name" value="Peptidase_S8"/>
    <property type="match status" value="1"/>
</dbReference>
<feature type="domain" description="Peptidase S8/S53" evidence="9">
    <location>
        <begin position="450"/>
        <end position="706"/>
    </location>
</feature>
<keyword evidence="4 7" id="KW-0720">Serine protease</keyword>
<reference evidence="10 11" key="1">
    <citation type="submission" date="2020-01" db="EMBL/GenBank/DDBJ databases">
        <title>Identification and distribution of gene clusters putatively required for synthesis of sphingolipid metabolism inhibitors in phylogenetically diverse species of the filamentous fungus Fusarium.</title>
        <authorList>
            <person name="Kim H.-S."/>
            <person name="Busman M."/>
            <person name="Brown D.W."/>
            <person name="Divon H."/>
            <person name="Uhlig S."/>
            <person name="Proctor R.H."/>
        </authorList>
    </citation>
    <scope>NUCLEOTIDE SEQUENCE [LARGE SCALE GENOMIC DNA]</scope>
    <source>
        <strain evidence="10 11">NRRL 20459</strain>
    </source>
</reference>
<organism evidence="10 11">
    <name type="scientific">Fusarium albosuccineum</name>
    <dbReference type="NCBI Taxonomy" id="1237068"/>
    <lineage>
        <taxon>Eukaryota</taxon>
        <taxon>Fungi</taxon>
        <taxon>Dikarya</taxon>
        <taxon>Ascomycota</taxon>
        <taxon>Pezizomycotina</taxon>
        <taxon>Sordariomycetes</taxon>
        <taxon>Hypocreomycetidae</taxon>
        <taxon>Hypocreales</taxon>
        <taxon>Nectriaceae</taxon>
        <taxon>Fusarium</taxon>
        <taxon>Fusarium decemcellulare species complex</taxon>
    </lineage>
</organism>
<evidence type="ECO:0000256" key="5">
    <source>
        <dbReference type="ARBA" id="ARBA00023043"/>
    </source>
</evidence>
<dbReference type="SUPFAM" id="SSF48403">
    <property type="entry name" value="Ankyrin repeat"/>
    <property type="match status" value="1"/>
</dbReference>
<comment type="caution">
    <text evidence="10">The sequence shown here is derived from an EMBL/GenBank/DDBJ whole genome shotgun (WGS) entry which is preliminary data.</text>
</comment>
<evidence type="ECO:0000313" key="10">
    <source>
        <dbReference type="EMBL" id="KAF4463690.1"/>
    </source>
</evidence>
<keyword evidence="3 7" id="KW-0378">Hydrolase</keyword>
<dbReference type="PRINTS" id="PR00723">
    <property type="entry name" value="SUBTILISIN"/>
</dbReference>
<comment type="similarity">
    <text evidence="7">Belongs to the peptidase S8 family.</text>
</comment>
<dbReference type="PRINTS" id="PR01415">
    <property type="entry name" value="ANKYRIN"/>
</dbReference>
<protein>
    <submittedName>
        <fullName evidence="10">Ankyrin repeat domain-containing</fullName>
    </submittedName>
</protein>
<keyword evidence="1 7" id="KW-0645">Protease</keyword>
<feature type="active site" description="Charge relay system" evidence="7">
    <location>
        <position position="521"/>
    </location>
</feature>
<dbReference type="OrthoDB" id="206201at2759"/>
<gene>
    <name evidence="10" type="ORF">FALBO_9489</name>
</gene>
<proteinExistence type="inferred from homology"/>
<sequence>MAFKDWKDKQSLLEDRRDLKCEMRSSSDFTKNMAKTRDGPALHKGIEDGNIQQVQTILHRIPESVNDSNDEGWTPLHTAVRCGNKSMVILLLEAGAAVNAPTKNRNASALMPATSWGMVTLISRLIEWGADVNQTSNERWDRDTPLHKAAALEDCGPLHLLLLRGGVVNTTNWKNKTPLDVAIEANHYSNAVILKDFRGLRYDEIHQKNNFYNHGIRSRILEFQMGDFVDQSGEIHLDAGAVWATQLGQGRIVEYLLDIDETLVDICDDDGWQLLHHASWKGHFTIAQLLLKRGAEINKCTFGRACTPLHLAAQRGHESIVQLLLENGSPALARTRRGSTARMLAVRGGHQNVATLIDTHWRQNREQCDPRKPTQDISPIPRTGRNGRRVPKDYQLQESDENDSSDEVSEQDGHDGHLSAINSDFVERRTFNLLITTWKDWFQTDRKDYQIKVAVLDTGLDLKNRDLRAPRVEAFYKDSNGNLTARLAESETSQSERIKGRLNLATKVQTDESNIQDLDGHGTRVAGIILRLAPTADLYIARVCDGKKASRLGTPVPTSDSVAKALEWAIDQQVDIVNLSLGFDRPNRRLRDVATRAKEAGILIFAAMSNSSLYADDDWPAADFATAIGIHSCKSGGTYPSEFTAPTVPGIPNFLVAGENIITHKFPYPTGPQPSITDRFEQAAGNSYATPIATAMAALILTFVRQQSCRSFRRKLRSENIDAVAMLKDHRCMAALLEEIARPTLGYFWIPPKLLWVRFEVPSEGNISKAAKEHAWDCIHKALVNYKAK</sequence>
<feature type="repeat" description="ANK" evidence="6">
    <location>
        <begin position="71"/>
        <end position="103"/>
    </location>
</feature>
<dbReference type="SUPFAM" id="SSF52743">
    <property type="entry name" value="Subtilisin-like"/>
    <property type="match status" value="1"/>
</dbReference>
<evidence type="ECO:0000256" key="2">
    <source>
        <dbReference type="ARBA" id="ARBA00022737"/>
    </source>
</evidence>
<dbReference type="PROSITE" id="PS50297">
    <property type="entry name" value="ANK_REP_REGION"/>
    <property type="match status" value="3"/>
</dbReference>
<dbReference type="Proteomes" id="UP000554235">
    <property type="component" value="Unassembled WGS sequence"/>
</dbReference>
<dbReference type="PROSITE" id="PS51892">
    <property type="entry name" value="SUBTILASE"/>
    <property type="match status" value="1"/>
</dbReference>
<dbReference type="InterPro" id="IPR036770">
    <property type="entry name" value="Ankyrin_rpt-contain_sf"/>
</dbReference>
<dbReference type="EMBL" id="JAADYS010001323">
    <property type="protein sequence ID" value="KAF4463690.1"/>
    <property type="molecule type" value="Genomic_DNA"/>
</dbReference>
<feature type="active site" description="Charge relay system" evidence="7">
    <location>
        <position position="687"/>
    </location>
</feature>
<name>A0A8H4L5Y6_9HYPO</name>
<feature type="compositionally biased region" description="Basic and acidic residues" evidence="8">
    <location>
        <begin position="363"/>
        <end position="374"/>
    </location>
</feature>
<feature type="active site" description="Charge relay system" evidence="7">
    <location>
        <position position="457"/>
    </location>
</feature>
<dbReference type="InterPro" id="IPR000209">
    <property type="entry name" value="Peptidase_S8/S53_dom"/>
</dbReference>
<evidence type="ECO:0000256" key="7">
    <source>
        <dbReference type="PROSITE-ProRule" id="PRU01240"/>
    </source>
</evidence>
<dbReference type="InterPro" id="IPR015500">
    <property type="entry name" value="Peptidase_S8_subtilisin-rel"/>
</dbReference>
<dbReference type="Pfam" id="PF12796">
    <property type="entry name" value="Ank_2"/>
    <property type="match status" value="3"/>
</dbReference>
<evidence type="ECO:0000256" key="4">
    <source>
        <dbReference type="ARBA" id="ARBA00022825"/>
    </source>
</evidence>
<dbReference type="PANTHER" id="PTHR24198:SF165">
    <property type="entry name" value="ANKYRIN REPEAT-CONTAINING PROTEIN-RELATED"/>
    <property type="match status" value="1"/>
</dbReference>
<dbReference type="GO" id="GO:0004252">
    <property type="term" value="F:serine-type endopeptidase activity"/>
    <property type="evidence" value="ECO:0007669"/>
    <property type="project" value="UniProtKB-UniRule"/>
</dbReference>
<evidence type="ECO:0000259" key="9">
    <source>
        <dbReference type="Pfam" id="PF00082"/>
    </source>
</evidence>
<evidence type="ECO:0000256" key="6">
    <source>
        <dbReference type="PROSITE-ProRule" id="PRU00023"/>
    </source>
</evidence>
<feature type="repeat" description="ANK" evidence="6">
    <location>
        <begin position="304"/>
        <end position="336"/>
    </location>
</feature>
<dbReference type="InterPro" id="IPR023827">
    <property type="entry name" value="Peptidase_S8_Asp-AS"/>
</dbReference>
<dbReference type="AlphaFoldDB" id="A0A8H4L5Y6"/>
<evidence type="ECO:0000256" key="3">
    <source>
        <dbReference type="ARBA" id="ARBA00022801"/>
    </source>
</evidence>
<dbReference type="Gene3D" id="3.40.50.200">
    <property type="entry name" value="Peptidase S8/S53 domain"/>
    <property type="match status" value="1"/>
</dbReference>
<dbReference type="PROSITE" id="PS50088">
    <property type="entry name" value="ANK_REPEAT"/>
    <property type="match status" value="4"/>
</dbReference>
<feature type="compositionally biased region" description="Acidic residues" evidence="8">
    <location>
        <begin position="398"/>
        <end position="410"/>
    </location>
</feature>
<dbReference type="PANTHER" id="PTHR24198">
    <property type="entry name" value="ANKYRIN REPEAT AND PROTEIN KINASE DOMAIN-CONTAINING PROTEIN"/>
    <property type="match status" value="1"/>
</dbReference>
<evidence type="ECO:0000313" key="11">
    <source>
        <dbReference type="Proteomes" id="UP000554235"/>
    </source>
</evidence>